<evidence type="ECO:0000256" key="2">
    <source>
        <dbReference type="SAM" id="Phobius"/>
    </source>
</evidence>
<dbReference type="eggNOG" id="COG4252">
    <property type="taxonomic scope" value="Bacteria"/>
</dbReference>
<feature type="domain" description="CHASE2" evidence="3">
    <location>
        <begin position="67"/>
        <end position="400"/>
    </location>
</feature>
<reference evidence="4 5" key="1">
    <citation type="journal article" date="2011" name="J. Bacteriol.">
        <title>Complete genome sequence of the plant growth-promoting endophyte Burkholderia phytofirmans strain PsJN.</title>
        <authorList>
            <person name="Weilharter A."/>
            <person name="Mitter B."/>
            <person name="Shin M.V."/>
            <person name="Chain P.S."/>
            <person name="Nowak J."/>
            <person name="Sessitsch A."/>
        </authorList>
    </citation>
    <scope>NUCLEOTIDE SEQUENCE [LARGE SCALE GENOMIC DNA]</scope>
    <source>
        <strain evidence="5">DSM 17436 / LMG 22146 / PsJN</strain>
    </source>
</reference>
<evidence type="ECO:0000313" key="5">
    <source>
        <dbReference type="Proteomes" id="UP000001739"/>
    </source>
</evidence>
<keyword evidence="2" id="KW-0812">Transmembrane</keyword>
<dbReference type="Pfam" id="PF05226">
    <property type="entry name" value="CHASE2"/>
    <property type="match status" value="1"/>
</dbReference>
<name>B2T4H6_PARPJ</name>
<keyword evidence="2" id="KW-0472">Membrane</keyword>
<feature type="transmembrane region" description="Helical" evidence="2">
    <location>
        <begin position="384"/>
        <end position="404"/>
    </location>
</feature>
<dbReference type="Proteomes" id="UP000001739">
    <property type="component" value="Chromosome 1"/>
</dbReference>
<evidence type="ECO:0000256" key="1">
    <source>
        <dbReference type="SAM" id="MobiDB-lite"/>
    </source>
</evidence>
<evidence type="ECO:0000313" key="4">
    <source>
        <dbReference type="EMBL" id="ACD16487.1"/>
    </source>
</evidence>
<feature type="transmembrane region" description="Helical" evidence="2">
    <location>
        <begin position="450"/>
        <end position="470"/>
    </location>
</feature>
<protein>
    <submittedName>
        <fullName evidence="4">Putative Chase2 sensor protein</fullName>
    </submittedName>
</protein>
<dbReference type="AlphaFoldDB" id="B2T4H6"/>
<proteinExistence type="predicted"/>
<dbReference type="InterPro" id="IPR007890">
    <property type="entry name" value="CHASE2"/>
</dbReference>
<sequence>MALPSMKRYFAPRVAGIRRLLRTAQGRPVALALLFGLSLLNLTSEWPSDIPRPAFVDALDAALPDSFKTARQILFNQYQRHYPRVPTAQPVTIVEIDEETLASVGQWPWPRDRLATLVDAIDALKPLAIGLDIYMPEPDQTSPDMIAAALPKSAAALAAGLRALPSHEAILARSLRAAPTILGAAPLDHAGLAARTDMRSAPILVHGADPLDSVQRFDYVLASLPELQAAAHGQAMLSVALDQGVVRRIPLIMGLREKLVPSLPMEMLRLATGSSAIDVFADTSGVQAVGVADVQVPTQPGGDIWLHFASIRSTLSRYVSARDVLQGSVDPARIRNKLVLVGLTGAGVTDMRTTALGELVPGIEIQAQVIETIVEERFLRRPTWLKWAESAFIMTFGLLIIWYVPQRQSRFAVFMRSVPKGATVLGLLLHLLNVVCCFLIFIRFGLLVDAASIFIILSAVMGSFLTPALLHADEPGRTENAPAQALEEGDDRTGKAPGP</sequence>
<dbReference type="KEGG" id="bpy:Bphyt_2084"/>
<evidence type="ECO:0000259" key="3">
    <source>
        <dbReference type="SMART" id="SM01080"/>
    </source>
</evidence>
<dbReference type="SMART" id="SM01080">
    <property type="entry name" value="CHASE2"/>
    <property type="match status" value="1"/>
</dbReference>
<dbReference type="EMBL" id="CP001052">
    <property type="protein sequence ID" value="ACD16487.1"/>
    <property type="molecule type" value="Genomic_DNA"/>
</dbReference>
<feature type="region of interest" description="Disordered" evidence="1">
    <location>
        <begin position="480"/>
        <end position="499"/>
    </location>
</feature>
<gene>
    <name evidence="4" type="ordered locus">Bphyt_2084</name>
</gene>
<feature type="transmembrane region" description="Helical" evidence="2">
    <location>
        <begin position="424"/>
        <end position="444"/>
    </location>
</feature>
<dbReference type="HOGENOM" id="CLU_553978_0_0_4"/>
<dbReference type="STRING" id="398527.Bphyt_2084"/>
<accession>B2T4H6</accession>
<keyword evidence="2" id="KW-1133">Transmembrane helix</keyword>
<organism evidence="4 5">
    <name type="scientific">Paraburkholderia phytofirmans (strain DSM 17436 / LMG 22146 / PsJN)</name>
    <name type="common">Burkholderia phytofirmans</name>
    <dbReference type="NCBI Taxonomy" id="398527"/>
    <lineage>
        <taxon>Bacteria</taxon>
        <taxon>Pseudomonadati</taxon>
        <taxon>Pseudomonadota</taxon>
        <taxon>Betaproteobacteria</taxon>
        <taxon>Burkholderiales</taxon>
        <taxon>Burkholderiaceae</taxon>
        <taxon>Paraburkholderia</taxon>
    </lineage>
</organism>